<dbReference type="KEGG" id="mema:MMAB1_0511"/>
<accession>A0A0X3BI43</accession>
<protein>
    <recommendedName>
        <fullName evidence="3">DUF1269 domain-containing protein</fullName>
    </recommendedName>
</protein>
<dbReference type="AlphaFoldDB" id="A0A0X3BI43"/>
<sequence length="188" mass="19995">MGMAKVLYGPMHLLVVGFKDPDFHGQIRRALGSAMEVGTVRLIDLRFVYKDADGNVSSMEASQLSDEERERFGAAVGALMGLGAGGVEGARRGAEAGATAAAHRTFGMTEENVRRISEIIPNNSAAAVFLIEHLWAKDLKEALRDANAYLIAEGIVTPEALVMAGAALEEAVEAAEEEEKKPMVAPAQ</sequence>
<reference evidence="1 2" key="1">
    <citation type="submission" date="2016-01" db="EMBL/GenBank/DDBJ databases">
        <authorList>
            <person name="Manzoor S."/>
        </authorList>
    </citation>
    <scope>NUCLEOTIDE SEQUENCE [LARGE SCALE GENOMIC DNA]</scope>
    <source>
        <strain evidence="1">Methanoculleus sp MAB1</strain>
    </source>
</reference>
<dbReference type="InterPro" id="IPR009200">
    <property type="entry name" value="DUF1269_membrane"/>
</dbReference>
<proteinExistence type="predicted"/>
<organism evidence="1 2">
    <name type="scientific">Methanoculleus bourgensis</name>
    <dbReference type="NCBI Taxonomy" id="83986"/>
    <lineage>
        <taxon>Archaea</taxon>
        <taxon>Methanobacteriati</taxon>
        <taxon>Methanobacteriota</taxon>
        <taxon>Stenosarchaea group</taxon>
        <taxon>Methanomicrobia</taxon>
        <taxon>Methanomicrobiales</taxon>
        <taxon>Methanomicrobiaceae</taxon>
        <taxon>Methanoculleus</taxon>
    </lineage>
</organism>
<gene>
    <name evidence="1" type="ORF">MMAB1_0511</name>
</gene>
<evidence type="ECO:0000313" key="1">
    <source>
        <dbReference type="EMBL" id="CVK31728.1"/>
    </source>
</evidence>
<dbReference type="Proteomes" id="UP000069850">
    <property type="component" value="Chromosome 1"/>
</dbReference>
<dbReference type="EMBL" id="LT158599">
    <property type="protein sequence ID" value="CVK31728.1"/>
    <property type="molecule type" value="Genomic_DNA"/>
</dbReference>
<evidence type="ECO:0000313" key="2">
    <source>
        <dbReference type="Proteomes" id="UP000069850"/>
    </source>
</evidence>
<evidence type="ECO:0008006" key="3">
    <source>
        <dbReference type="Google" id="ProtNLM"/>
    </source>
</evidence>
<dbReference type="Pfam" id="PF06897">
    <property type="entry name" value="DUF1269"/>
    <property type="match status" value="1"/>
</dbReference>
<name>A0A0X3BI43_9EURY</name>